<dbReference type="SUPFAM" id="SSF51735">
    <property type="entry name" value="NAD(P)-binding Rossmann-fold domains"/>
    <property type="match status" value="1"/>
</dbReference>
<dbReference type="OrthoDB" id="9790785at2"/>
<dbReference type="PANTHER" id="PTHR42901">
    <property type="entry name" value="ALCOHOL DEHYDROGENASE"/>
    <property type="match status" value="1"/>
</dbReference>
<keyword evidence="2" id="KW-0560">Oxidoreductase</keyword>
<evidence type="ECO:0000256" key="1">
    <source>
        <dbReference type="ARBA" id="ARBA00006484"/>
    </source>
</evidence>
<dbReference type="EMBL" id="NFZW01000008">
    <property type="protein sequence ID" value="RFA36942.1"/>
    <property type="molecule type" value="Genomic_DNA"/>
</dbReference>
<comment type="caution">
    <text evidence="3">The sequence shown here is derived from an EMBL/GenBank/DDBJ whole genome shotgun (WGS) entry which is preliminary data.</text>
</comment>
<keyword evidence="4" id="KW-1185">Reference proteome</keyword>
<dbReference type="Proteomes" id="UP000256763">
    <property type="component" value="Unassembled WGS sequence"/>
</dbReference>
<dbReference type="InterPro" id="IPR002347">
    <property type="entry name" value="SDR_fam"/>
</dbReference>
<organism evidence="3 4">
    <name type="scientific">Alkalilimnicola ehrlichii</name>
    <dbReference type="NCBI Taxonomy" id="351052"/>
    <lineage>
        <taxon>Bacteria</taxon>
        <taxon>Pseudomonadati</taxon>
        <taxon>Pseudomonadota</taxon>
        <taxon>Gammaproteobacteria</taxon>
        <taxon>Chromatiales</taxon>
        <taxon>Ectothiorhodospiraceae</taxon>
        <taxon>Alkalilimnicola</taxon>
    </lineage>
</organism>
<evidence type="ECO:0000313" key="3">
    <source>
        <dbReference type="EMBL" id="RFA36942.1"/>
    </source>
</evidence>
<reference evidence="4" key="1">
    <citation type="submission" date="2017-05" db="EMBL/GenBank/DDBJ databases">
        <authorList>
            <person name="Sharma S."/>
            <person name="Sidhu C."/>
            <person name="Pinnaka A.K."/>
        </authorList>
    </citation>
    <scope>NUCLEOTIDE SEQUENCE [LARGE SCALE GENOMIC DNA]</scope>
    <source>
        <strain evidence="4">AK93</strain>
    </source>
</reference>
<dbReference type="InterPro" id="IPR036291">
    <property type="entry name" value="NAD(P)-bd_dom_sf"/>
</dbReference>
<name>A0A3E0WVC5_9GAMM</name>
<dbReference type="PROSITE" id="PS00061">
    <property type="entry name" value="ADH_SHORT"/>
    <property type="match status" value="1"/>
</dbReference>
<protein>
    <submittedName>
        <fullName evidence="3">YciK family oxidoreductase</fullName>
    </submittedName>
</protein>
<dbReference type="Gene3D" id="3.40.50.720">
    <property type="entry name" value="NAD(P)-binding Rossmann-like Domain"/>
    <property type="match status" value="1"/>
</dbReference>
<dbReference type="PANTHER" id="PTHR42901:SF1">
    <property type="entry name" value="ALCOHOL DEHYDROGENASE"/>
    <property type="match status" value="1"/>
</dbReference>
<dbReference type="AlphaFoldDB" id="A0A3E0WVC5"/>
<gene>
    <name evidence="3" type="ORF">CAL65_10450</name>
</gene>
<dbReference type="InterPro" id="IPR020904">
    <property type="entry name" value="Sc_DH/Rdtase_CS"/>
</dbReference>
<dbReference type="Pfam" id="PF00106">
    <property type="entry name" value="adh_short"/>
    <property type="match status" value="1"/>
</dbReference>
<dbReference type="RefSeq" id="WP_116302947.1">
    <property type="nucleotide sequence ID" value="NZ_NFZV01000015.1"/>
</dbReference>
<comment type="similarity">
    <text evidence="1">Belongs to the short-chain dehydrogenases/reductases (SDR) family.</text>
</comment>
<sequence>MTDSQDVKTIPANYAAPDALLDQRVMLITGAGDGIGKALSLAAARAGATVVLLDRNVRKLELVYDQIEADGGPQPAIYPLNLETATPEHYHELAATLDNNFGGLDILVHNAATLGRLAPLELSDVGLWFSTMQVNLTAPFLLTQALLPLMRKGEHGSILFLGDSVGRRGKAYWGSYGVAKFGLEGLMQILAEEVASSTSLRVNSIDPGPVRTNLRNTAYPAENKDRLPEPEDIVGAMLYLFSPEGRNLHGEMLRIER</sequence>
<dbReference type="GO" id="GO:0016491">
    <property type="term" value="F:oxidoreductase activity"/>
    <property type="evidence" value="ECO:0007669"/>
    <property type="project" value="UniProtKB-KW"/>
</dbReference>
<dbReference type="NCBIfam" id="NF006509">
    <property type="entry name" value="PRK08945.1"/>
    <property type="match status" value="1"/>
</dbReference>
<evidence type="ECO:0000313" key="4">
    <source>
        <dbReference type="Proteomes" id="UP000256763"/>
    </source>
</evidence>
<accession>A0A3E0WVC5</accession>
<dbReference type="PRINTS" id="PR00081">
    <property type="entry name" value="GDHRDH"/>
</dbReference>
<evidence type="ECO:0000256" key="2">
    <source>
        <dbReference type="ARBA" id="ARBA00023002"/>
    </source>
</evidence>
<proteinExistence type="inferred from homology"/>